<feature type="transmembrane region" description="Helical" evidence="2">
    <location>
        <begin position="41"/>
        <end position="60"/>
    </location>
</feature>
<keyword evidence="2" id="KW-0812">Transmembrane</keyword>
<keyword evidence="2" id="KW-0472">Membrane</keyword>
<dbReference type="Proteomes" id="UP001602245">
    <property type="component" value="Unassembled WGS sequence"/>
</dbReference>
<proteinExistence type="predicted"/>
<evidence type="ECO:0000256" key="2">
    <source>
        <dbReference type="SAM" id="Phobius"/>
    </source>
</evidence>
<comment type="caution">
    <text evidence="3">The sequence shown here is derived from an EMBL/GenBank/DDBJ whole genome shotgun (WGS) entry which is preliminary data.</text>
</comment>
<evidence type="ECO:0000313" key="3">
    <source>
        <dbReference type="EMBL" id="MFF5290942.1"/>
    </source>
</evidence>
<reference evidence="3 4" key="1">
    <citation type="submission" date="2024-10" db="EMBL/GenBank/DDBJ databases">
        <title>The Natural Products Discovery Center: Release of the First 8490 Sequenced Strains for Exploring Actinobacteria Biosynthetic Diversity.</title>
        <authorList>
            <person name="Kalkreuter E."/>
            <person name="Kautsar S.A."/>
            <person name="Yang D."/>
            <person name="Bader C.D."/>
            <person name="Teijaro C.N."/>
            <person name="Fluegel L."/>
            <person name="Davis C.M."/>
            <person name="Simpson J.R."/>
            <person name="Lauterbach L."/>
            <person name="Steele A.D."/>
            <person name="Gui C."/>
            <person name="Meng S."/>
            <person name="Li G."/>
            <person name="Viehrig K."/>
            <person name="Ye F."/>
            <person name="Su P."/>
            <person name="Kiefer A.F."/>
            <person name="Nichols A."/>
            <person name="Cepeda A.J."/>
            <person name="Yan W."/>
            <person name="Fan B."/>
            <person name="Jiang Y."/>
            <person name="Adhikari A."/>
            <person name="Zheng C.-J."/>
            <person name="Schuster L."/>
            <person name="Cowan T.M."/>
            <person name="Smanski M.J."/>
            <person name="Chevrette M.G."/>
            <person name="De Carvalho L.P.S."/>
            <person name="Shen B."/>
        </authorList>
    </citation>
    <scope>NUCLEOTIDE SEQUENCE [LARGE SCALE GENOMIC DNA]</scope>
    <source>
        <strain evidence="3 4">NPDC000087</strain>
    </source>
</reference>
<protein>
    <recommendedName>
        <fullName evidence="5">DNA-binding transcriptional regulator of glucitol operon</fullName>
    </recommendedName>
</protein>
<organism evidence="3 4">
    <name type="scientific">Paractinoplanes globisporus</name>
    <dbReference type="NCBI Taxonomy" id="113565"/>
    <lineage>
        <taxon>Bacteria</taxon>
        <taxon>Bacillati</taxon>
        <taxon>Actinomycetota</taxon>
        <taxon>Actinomycetes</taxon>
        <taxon>Micromonosporales</taxon>
        <taxon>Micromonosporaceae</taxon>
        <taxon>Paractinoplanes</taxon>
    </lineage>
</organism>
<evidence type="ECO:0000313" key="4">
    <source>
        <dbReference type="Proteomes" id="UP001602245"/>
    </source>
</evidence>
<feature type="region of interest" description="Disordered" evidence="1">
    <location>
        <begin position="68"/>
        <end position="118"/>
    </location>
</feature>
<keyword evidence="4" id="KW-1185">Reference proteome</keyword>
<accession>A0ABW6WFW2</accession>
<dbReference type="PROSITE" id="PS51257">
    <property type="entry name" value="PROKAR_LIPOPROTEIN"/>
    <property type="match status" value="1"/>
</dbReference>
<gene>
    <name evidence="3" type="ORF">ACFY35_15980</name>
</gene>
<dbReference type="EMBL" id="JBIAZU010000003">
    <property type="protein sequence ID" value="MFF5290942.1"/>
    <property type="molecule type" value="Genomic_DNA"/>
</dbReference>
<keyword evidence="2" id="KW-1133">Transmembrane helix</keyword>
<evidence type="ECO:0000256" key="1">
    <source>
        <dbReference type="SAM" id="MobiDB-lite"/>
    </source>
</evidence>
<name>A0ABW6WFW2_9ACTN</name>
<feature type="transmembrane region" description="Helical" evidence="2">
    <location>
        <begin position="12"/>
        <end position="29"/>
    </location>
</feature>
<sequence>MKGLWTPAWITRHVLALVAIAGCLALGWWQFSRASGGNTLSWGYTFEWPVFAGFFAFLWFREVQLARHPPRPPSDDAEPDDAAGPGARPQRLPGAPVTVGRPVRIAVAPPPDEDDPELDAYNDYLAWLAAHPGAGPADYRRHQSKQSSTK</sequence>
<evidence type="ECO:0008006" key="5">
    <source>
        <dbReference type="Google" id="ProtNLM"/>
    </source>
</evidence>
<dbReference type="RefSeq" id="WP_020514616.1">
    <property type="nucleotide sequence ID" value="NZ_JBIAZU010000003.1"/>
</dbReference>